<gene>
    <name evidence="1" type="ORF">NE848_02235</name>
</gene>
<sequence length="174" mass="19766">MANILILFTSLILSIGNPSAKMKEKLQENKVTTYYLIRHAEKDRTQAGNRDPLLNEQGQKRAQKWAEVMKDVDFDAIYSTNYKRTIETAKPLAKLKELEVLNYDPRNLYNEDFKKATSGKTVLVVGHSNTTPHFANAILGEKRYQDIDDKENGALFIVQVQPDGSATCQVLYIN</sequence>
<dbReference type="Gene3D" id="3.40.50.1240">
    <property type="entry name" value="Phosphoglycerate mutase-like"/>
    <property type="match status" value="1"/>
</dbReference>
<reference evidence="1" key="1">
    <citation type="submission" date="2022-06" db="EMBL/GenBank/DDBJ databases">
        <title>Gramella sediminis sp. nov., isolated from deep-sea sediment of the Indian Ocean.</title>
        <authorList>
            <person name="Yang L."/>
        </authorList>
    </citation>
    <scope>NUCLEOTIDE SEQUENCE</scope>
    <source>
        <strain evidence="1">HMD3159</strain>
    </source>
</reference>
<dbReference type="SUPFAM" id="SSF53254">
    <property type="entry name" value="Phosphoglycerate mutase-like"/>
    <property type="match status" value="1"/>
</dbReference>
<keyword evidence="2" id="KW-1185">Reference proteome</keyword>
<dbReference type="Proteomes" id="UP001155077">
    <property type="component" value="Unassembled WGS sequence"/>
</dbReference>
<dbReference type="InterPro" id="IPR013078">
    <property type="entry name" value="His_Pase_superF_clade-1"/>
</dbReference>
<proteinExistence type="predicted"/>
<protein>
    <submittedName>
        <fullName evidence="1">Histidine phosphatase family protein</fullName>
    </submittedName>
</protein>
<accession>A0ABT0YXI0</accession>
<dbReference type="EMBL" id="JAMSCK010000001">
    <property type="protein sequence ID" value="MCM8568177.1"/>
    <property type="molecule type" value="Genomic_DNA"/>
</dbReference>
<name>A0ABT0YXI0_9FLAO</name>
<dbReference type="CDD" id="cd07067">
    <property type="entry name" value="HP_PGM_like"/>
    <property type="match status" value="1"/>
</dbReference>
<organism evidence="1 2">
    <name type="scientific">Gramella jeungdoensis</name>
    <dbReference type="NCBI Taxonomy" id="708091"/>
    <lineage>
        <taxon>Bacteria</taxon>
        <taxon>Pseudomonadati</taxon>
        <taxon>Bacteroidota</taxon>
        <taxon>Flavobacteriia</taxon>
        <taxon>Flavobacteriales</taxon>
        <taxon>Flavobacteriaceae</taxon>
        <taxon>Christiangramia</taxon>
    </lineage>
</organism>
<evidence type="ECO:0000313" key="2">
    <source>
        <dbReference type="Proteomes" id="UP001155077"/>
    </source>
</evidence>
<comment type="caution">
    <text evidence="1">The sequence shown here is derived from an EMBL/GenBank/DDBJ whole genome shotgun (WGS) entry which is preliminary data.</text>
</comment>
<evidence type="ECO:0000313" key="1">
    <source>
        <dbReference type="EMBL" id="MCM8568177.1"/>
    </source>
</evidence>
<dbReference type="InterPro" id="IPR029033">
    <property type="entry name" value="His_PPase_superfam"/>
</dbReference>
<dbReference type="Pfam" id="PF00300">
    <property type="entry name" value="His_Phos_1"/>
    <property type="match status" value="1"/>
</dbReference>
<dbReference type="RefSeq" id="WP_252110579.1">
    <property type="nucleotide sequence ID" value="NZ_JAMSCK010000001.1"/>
</dbReference>